<evidence type="ECO:0000313" key="4">
    <source>
        <dbReference type="EMBL" id="KAJ5080233.1"/>
    </source>
</evidence>
<dbReference type="GO" id="GO:0042392">
    <property type="term" value="F:sphingosine-1-phosphate phosphatase activity"/>
    <property type="evidence" value="ECO:0007669"/>
    <property type="project" value="TreeGrafter"/>
</dbReference>
<keyword evidence="2" id="KW-0472">Membrane</keyword>
<dbReference type="OrthoDB" id="302705at2759"/>
<feature type="transmembrane region" description="Helical" evidence="2">
    <location>
        <begin position="35"/>
        <end position="55"/>
    </location>
</feature>
<keyword evidence="2" id="KW-1133">Transmembrane helix</keyword>
<dbReference type="InterPro" id="IPR036938">
    <property type="entry name" value="PAP2/HPO_sf"/>
</dbReference>
<sequence length="304" mass="35478">MLLSLASKNAKFEAKFFFGAVKICAPDYSFTSYLMLLYSFEIYYIYGIGFILLFVRKAITNFYFMILALSISLWNDVILKNIIRQERPEGACSNSFGMPSGHSVSSLCFFTWFTLEILFGSRKNYSKKMKLFIISLIGILLLPVPYSRVYLGYHSKEQVIVGSITGIFYAICFFFLFQKFHKKIYMYFTKWFDIIDDYNPDATRKEVEQKDIENQSLLENDEIKNNDNDNDIDIDIENNPVNNNNNNNNKNKNNNQKNSDDEGETKIIYQVSTSSSETRPREKPKNEQNFDVFFTNSENESDFN</sequence>
<dbReference type="EMBL" id="JAPDFW010000011">
    <property type="protein sequence ID" value="KAJ5080233.1"/>
    <property type="molecule type" value="Genomic_DNA"/>
</dbReference>
<keyword evidence="5" id="KW-1185">Reference proteome</keyword>
<feature type="compositionally biased region" description="Low complexity" evidence="1">
    <location>
        <begin position="237"/>
        <end position="257"/>
    </location>
</feature>
<dbReference type="SUPFAM" id="SSF48317">
    <property type="entry name" value="Acid phosphatase/Vanadium-dependent haloperoxidase"/>
    <property type="match status" value="1"/>
</dbReference>
<feature type="domain" description="Phosphatidic acid phosphatase type 2/haloperoxidase" evidence="3">
    <location>
        <begin position="61"/>
        <end position="174"/>
    </location>
</feature>
<dbReference type="PANTHER" id="PTHR14969:SF13">
    <property type="entry name" value="AT30094P"/>
    <property type="match status" value="1"/>
</dbReference>
<protein>
    <recommendedName>
        <fullName evidence="3">Phosphatidic acid phosphatase type 2/haloperoxidase domain-containing protein</fullName>
    </recommendedName>
</protein>
<evidence type="ECO:0000256" key="1">
    <source>
        <dbReference type="SAM" id="MobiDB-lite"/>
    </source>
</evidence>
<dbReference type="InterPro" id="IPR000326">
    <property type="entry name" value="PAP2/HPO"/>
</dbReference>
<feature type="transmembrane region" description="Helical" evidence="2">
    <location>
        <begin position="159"/>
        <end position="177"/>
    </location>
</feature>
<dbReference type="SMART" id="SM00014">
    <property type="entry name" value="acidPPc"/>
    <property type="match status" value="1"/>
</dbReference>
<evidence type="ECO:0000313" key="5">
    <source>
        <dbReference type="Proteomes" id="UP001149090"/>
    </source>
</evidence>
<gene>
    <name evidence="4" type="ORF">M0811_03717</name>
</gene>
<reference evidence="4" key="1">
    <citation type="submission" date="2022-10" db="EMBL/GenBank/DDBJ databases">
        <title>Novel sulphate-reducing endosymbionts in the free-living metamonad Anaeramoeba.</title>
        <authorList>
            <person name="Jerlstrom-Hultqvist J."/>
            <person name="Cepicka I."/>
            <person name="Gallot-Lavallee L."/>
            <person name="Salas-Leiva D."/>
            <person name="Curtis B.A."/>
            <person name="Zahonova K."/>
            <person name="Pipaliya S."/>
            <person name="Dacks J."/>
            <person name="Roger A.J."/>
        </authorList>
    </citation>
    <scope>NUCLEOTIDE SEQUENCE</scope>
    <source>
        <strain evidence="4">BMAN</strain>
    </source>
</reference>
<dbReference type="AlphaFoldDB" id="A0A9Q0RHW7"/>
<evidence type="ECO:0000256" key="2">
    <source>
        <dbReference type="SAM" id="Phobius"/>
    </source>
</evidence>
<dbReference type="Proteomes" id="UP001149090">
    <property type="component" value="Unassembled WGS sequence"/>
</dbReference>
<feature type="region of interest" description="Disordered" evidence="1">
    <location>
        <begin position="209"/>
        <end position="304"/>
    </location>
</feature>
<organism evidence="4 5">
    <name type="scientific">Anaeramoeba ignava</name>
    <name type="common">Anaerobic marine amoeba</name>
    <dbReference type="NCBI Taxonomy" id="1746090"/>
    <lineage>
        <taxon>Eukaryota</taxon>
        <taxon>Metamonada</taxon>
        <taxon>Anaeramoebidae</taxon>
        <taxon>Anaeramoeba</taxon>
    </lineage>
</organism>
<keyword evidence="2" id="KW-0812">Transmembrane</keyword>
<evidence type="ECO:0000259" key="3">
    <source>
        <dbReference type="SMART" id="SM00014"/>
    </source>
</evidence>
<feature type="compositionally biased region" description="Basic and acidic residues" evidence="1">
    <location>
        <begin position="278"/>
        <end position="288"/>
    </location>
</feature>
<name>A0A9Q0RHW7_ANAIG</name>
<dbReference type="Gene3D" id="1.20.144.10">
    <property type="entry name" value="Phosphatidic acid phosphatase type 2/haloperoxidase"/>
    <property type="match status" value="1"/>
</dbReference>
<comment type="caution">
    <text evidence="4">The sequence shown here is derived from an EMBL/GenBank/DDBJ whole genome shotgun (WGS) entry which is preliminary data.</text>
</comment>
<proteinExistence type="predicted"/>
<accession>A0A9Q0RHW7</accession>
<feature type="transmembrane region" description="Helical" evidence="2">
    <location>
        <begin position="131"/>
        <end position="153"/>
    </location>
</feature>
<dbReference type="Pfam" id="PF01569">
    <property type="entry name" value="PAP2"/>
    <property type="match status" value="1"/>
</dbReference>
<dbReference type="PANTHER" id="PTHR14969">
    <property type="entry name" value="SPHINGOSINE-1-PHOSPHATE PHOSPHOHYDROLASE"/>
    <property type="match status" value="1"/>
</dbReference>